<dbReference type="PANTHER" id="PTHR10957">
    <property type="entry name" value="RAP1 GTPASE-GDP DISSOCIATION STIMULATOR 1"/>
    <property type="match status" value="1"/>
</dbReference>
<accession>A0ABD0QPE3</accession>
<feature type="non-terminal residue" evidence="1">
    <location>
        <position position="1"/>
    </location>
</feature>
<protein>
    <submittedName>
        <fullName evidence="1">Uncharacterized protein</fullName>
    </submittedName>
</protein>
<organism evidence="1 2">
    <name type="scientific">Cirrhinus mrigala</name>
    <name type="common">Mrigala</name>
    <dbReference type="NCBI Taxonomy" id="683832"/>
    <lineage>
        <taxon>Eukaryota</taxon>
        <taxon>Metazoa</taxon>
        <taxon>Chordata</taxon>
        <taxon>Craniata</taxon>
        <taxon>Vertebrata</taxon>
        <taxon>Euteleostomi</taxon>
        <taxon>Actinopterygii</taxon>
        <taxon>Neopterygii</taxon>
        <taxon>Teleostei</taxon>
        <taxon>Ostariophysi</taxon>
        <taxon>Cypriniformes</taxon>
        <taxon>Cyprinidae</taxon>
        <taxon>Labeoninae</taxon>
        <taxon>Labeonini</taxon>
        <taxon>Cirrhinus</taxon>
    </lineage>
</organism>
<dbReference type="AlphaFoldDB" id="A0ABD0QPE3"/>
<evidence type="ECO:0000313" key="2">
    <source>
        <dbReference type="Proteomes" id="UP001529510"/>
    </source>
</evidence>
<comment type="caution">
    <text evidence="1">The sequence shown here is derived from an EMBL/GenBank/DDBJ whole genome shotgun (WGS) entry which is preliminary data.</text>
</comment>
<keyword evidence="2" id="KW-1185">Reference proteome</keyword>
<gene>
    <name evidence="1" type="ORF">M9458_014874</name>
</gene>
<evidence type="ECO:0000313" key="1">
    <source>
        <dbReference type="EMBL" id="KAL0187775.1"/>
    </source>
</evidence>
<name>A0ABD0QPE3_CIRMR</name>
<reference evidence="1 2" key="1">
    <citation type="submission" date="2024-05" db="EMBL/GenBank/DDBJ databases">
        <title>Genome sequencing and assembly of Indian major carp, Cirrhinus mrigala (Hamilton, 1822).</title>
        <authorList>
            <person name="Mohindra V."/>
            <person name="Chowdhury L.M."/>
            <person name="Lal K."/>
            <person name="Jena J.K."/>
        </authorList>
    </citation>
    <scope>NUCLEOTIDE SEQUENCE [LARGE SCALE GENOMIC DNA]</scope>
    <source>
        <strain evidence="1">CM1030</strain>
        <tissue evidence="1">Blood</tissue>
    </source>
</reference>
<sequence>VIKLQLVDAGLVECLLEVVAQTVDSDREEDVAQLKTASDLMVLLLLGGTRPKLWQSSDNPEIKALKEQKRYVT</sequence>
<dbReference type="EMBL" id="JAMKFB020000007">
    <property type="protein sequence ID" value="KAL0187775.1"/>
    <property type="molecule type" value="Genomic_DNA"/>
</dbReference>
<dbReference type="Proteomes" id="UP001529510">
    <property type="component" value="Unassembled WGS sequence"/>
</dbReference>
<proteinExistence type="predicted"/>
<dbReference type="InterPro" id="IPR040144">
    <property type="entry name" value="RAP1GDS1"/>
</dbReference>